<dbReference type="EMBL" id="JADWYK010000021">
    <property type="protein sequence ID" value="MBG8556212.1"/>
    <property type="molecule type" value="Genomic_DNA"/>
</dbReference>
<evidence type="ECO:0000313" key="2">
    <source>
        <dbReference type="EMBL" id="MBG8556212.1"/>
    </source>
</evidence>
<sequence>MRRAKLLALLLLTAGEAFGEAFKGAGLEDFLWGALMLLVGAPVAIGFIVYGVLRLSDEDYTASPTFTVFCGCLGWWGALFLIGAASGGQGGDGISWFLMLCAGVGAAAGGYHLSREEKPAP</sequence>
<keyword evidence="1" id="KW-0812">Transmembrane</keyword>
<feature type="transmembrane region" description="Helical" evidence="1">
    <location>
        <begin position="65"/>
        <end position="87"/>
    </location>
</feature>
<accession>A0ABS0L7X7</accession>
<keyword evidence="1" id="KW-0472">Membrane</keyword>
<feature type="transmembrane region" description="Helical" evidence="1">
    <location>
        <begin position="93"/>
        <end position="113"/>
    </location>
</feature>
<keyword evidence="3" id="KW-1185">Reference proteome</keyword>
<reference evidence="2 3" key="1">
    <citation type="submission" date="2020-11" db="EMBL/GenBank/DDBJ databases">
        <title>Hymenobacter sp.</title>
        <authorList>
            <person name="Kim M.K."/>
        </authorList>
    </citation>
    <scope>NUCLEOTIDE SEQUENCE [LARGE SCALE GENOMIC DNA]</scope>
    <source>
        <strain evidence="2 3">BT594</strain>
    </source>
</reference>
<feature type="transmembrane region" description="Helical" evidence="1">
    <location>
        <begin position="29"/>
        <end position="53"/>
    </location>
</feature>
<proteinExistence type="predicted"/>
<evidence type="ECO:0000256" key="1">
    <source>
        <dbReference type="SAM" id="Phobius"/>
    </source>
</evidence>
<evidence type="ECO:0000313" key="3">
    <source>
        <dbReference type="Proteomes" id="UP000601099"/>
    </source>
</evidence>
<organism evidence="2 3">
    <name type="scientific">Hymenobacter guriensis</name>
    <dbReference type="NCBI Taxonomy" id="2793065"/>
    <lineage>
        <taxon>Bacteria</taxon>
        <taxon>Pseudomonadati</taxon>
        <taxon>Bacteroidota</taxon>
        <taxon>Cytophagia</taxon>
        <taxon>Cytophagales</taxon>
        <taxon>Hymenobacteraceae</taxon>
        <taxon>Hymenobacter</taxon>
    </lineage>
</organism>
<keyword evidence="1" id="KW-1133">Transmembrane helix</keyword>
<gene>
    <name evidence="2" type="ORF">I5L79_21885</name>
</gene>
<protein>
    <submittedName>
        <fullName evidence="2">Uncharacterized protein</fullName>
    </submittedName>
</protein>
<comment type="caution">
    <text evidence="2">The sequence shown here is derived from an EMBL/GenBank/DDBJ whole genome shotgun (WGS) entry which is preliminary data.</text>
</comment>
<dbReference type="Proteomes" id="UP000601099">
    <property type="component" value="Unassembled WGS sequence"/>
</dbReference>
<name>A0ABS0L7X7_9BACT</name>